<keyword evidence="5 6" id="KW-0472">Membrane</keyword>
<dbReference type="GO" id="GO:0022857">
    <property type="term" value="F:transmembrane transporter activity"/>
    <property type="evidence" value="ECO:0007669"/>
    <property type="project" value="InterPro"/>
</dbReference>
<evidence type="ECO:0000313" key="9">
    <source>
        <dbReference type="Proteomes" id="UP000298636"/>
    </source>
</evidence>
<dbReference type="Pfam" id="PF07690">
    <property type="entry name" value="MFS_1"/>
    <property type="match status" value="1"/>
</dbReference>
<feature type="transmembrane region" description="Helical" evidence="6">
    <location>
        <begin position="162"/>
        <end position="181"/>
    </location>
</feature>
<dbReference type="OrthoDB" id="8577032at2"/>
<feature type="transmembrane region" description="Helical" evidence="6">
    <location>
        <begin position="357"/>
        <end position="381"/>
    </location>
</feature>
<dbReference type="NCBIfam" id="NF002982">
    <property type="entry name" value="PRK03699.1"/>
    <property type="match status" value="1"/>
</dbReference>
<dbReference type="InterPro" id="IPR020846">
    <property type="entry name" value="MFS_dom"/>
</dbReference>
<feature type="transmembrane region" description="Helical" evidence="6">
    <location>
        <begin position="247"/>
        <end position="264"/>
    </location>
</feature>
<reference evidence="8 9" key="1">
    <citation type="submission" date="2018-10" db="EMBL/GenBank/DDBJ databases">
        <title>Comparative functional genomics of the obligate endosymbiont Buchnera aphidicola.</title>
        <authorList>
            <person name="Chong R.A."/>
        </authorList>
    </citation>
    <scope>NUCLEOTIDE SEQUENCE [LARGE SCALE GENOMIC DNA]</scope>
    <source>
        <strain evidence="8 9">Ssp</strain>
    </source>
</reference>
<dbReference type="RefSeq" id="WP_158352062.1">
    <property type="nucleotide sequence ID" value="NZ_CP032998.1"/>
</dbReference>
<dbReference type="InterPro" id="IPR011701">
    <property type="entry name" value="MFS"/>
</dbReference>
<feature type="transmembrane region" description="Helical" evidence="6">
    <location>
        <begin position="99"/>
        <end position="122"/>
    </location>
</feature>
<keyword evidence="4 6" id="KW-1133">Transmembrane helix</keyword>
<evidence type="ECO:0000313" key="8">
    <source>
        <dbReference type="EMBL" id="QCI26493.1"/>
    </source>
</evidence>
<dbReference type="EMBL" id="CP032998">
    <property type="protein sequence ID" value="QCI26493.1"/>
    <property type="molecule type" value="Genomic_DNA"/>
</dbReference>
<dbReference type="SUPFAM" id="SSF103473">
    <property type="entry name" value="MFS general substrate transporter"/>
    <property type="match status" value="1"/>
</dbReference>
<sequence>MKKNNKIKLTIISFLSYYFTGSTITITGIMIRSIAEYFHTSIINISNIFTFFNSGMLCAILFNSWITNFITFKKQIIIGFILIILSITNLIYVNNLTIFSINIFTLGIISGTIISIGTFLITSIYTSKTRTSKLLITDSFFSMSGILFPIVASNLLSKHIPWYSIYIIIGIIYFIIFCLTINTKFPTIQDKLKNNNHNNIQWNINIPILCCLALFYILGQLGFISWIPEYATQTIGVNIQRAGKLVSYFWMSYMLGMWFFSYILKSFDLQKSLLYLTGLSTICMYTFIINQKIKILNIIISILGFVSSAIYTIIITLTSLQTKKTSQKLINLILISGTTGTLLTFLITSPIVHKIGIIGALITSNILYLITFILSWILGFVSQHKKNI</sequence>
<comment type="subcellular location">
    <subcellularLocation>
        <location evidence="1">Cell inner membrane</location>
        <topology evidence="1">Multi-pass membrane protein</topology>
    </subcellularLocation>
</comment>
<feature type="transmembrane region" description="Helical" evidence="6">
    <location>
        <begin position="134"/>
        <end position="156"/>
    </location>
</feature>
<evidence type="ECO:0000256" key="3">
    <source>
        <dbReference type="ARBA" id="ARBA00022692"/>
    </source>
</evidence>
<dbReference type="PROSITE" id="PS50850">
    <property type="entry name" value="MFS"/>
    <property type="match status" value="1"/>
</dbReference>
<evidence type="ECO:0000256" key="5">
    <source>
        <dbReference type="ARBA" id="ARBA00023136"/>
    </source>
</evidence>
<feature type="transmembrane region" description="Helical" evidence="6">
    <location>
        <begin position="76"/>
        <end position="93"/>
    </location>
</feature>
<name>A0A4D6YEP1_9GAMM</name>
<feature type="transmembrane region" description="Helical" evidence="6">
    <location>
        <begin position="329"/>
        <end position="351"/>
    </location>
</feature>
<dbReference type="PANTHER" id="PTHR43702:SF3">
    <property type="entry name" value="PROTEIN TSGA"/>
    <property type="match status" value="1"/>
</dbReference>
<evidence type="ECO:0000256" key="6">
    <source>
        <dbReference type="SAM" id="Phobius"/>
    </source>
</evidence>
<feature type="transmembrane region" description="Helical" evidence="6">
    <location>
        <begin position="202"/>
        <end position="227"/>
    </location>
</feature>
<feature type="transmembrane region" description="Helical" evidence="6">
    <location>
        <begin position="41"/>
        <end position="64"/>
    </location>
</feature>
<protein>
    <submittedName>
        <fullName evidence="8">MFS transporter TsgA</fullName>
    </submittedName>
</protein>
<evidence type="ECO:0000259" key="7">
    <source>
        <dbReference type="PROSITE" id="PS50850"/>
    </source>
</evidence>
<dbReference type="Gene3D" id="1.20.1250.20">
    <property type="entry name" value="MFS general substrate transporter like domains"/>
    <property type="match status" value="2"/>
</dbReference>
<organism evidence="8 9">
    <name type="scientific">Buchnera aphidicola</name>
    <name type="common">Stegophylla sp.</name>
    <dbReference type="NCBI Taxonomy" id="2315800"/>
    <lineage>
        <taxon>Bacteria</taxon>
        <taxon>Pseudomonadati</taxon>
        <taxon>Pseudomonadota</taxon>
        <taxon>Gammaproteobacteria</taxon>
        <taxon>Enterobacterales</taxon>
        <taxon>Erwiniaceae</taxon>
        <taxon>Buchnera</taxon>
    </lineage>
</organism>
<feature type="domain" description="Major facilitator superfamily (MFS) profile" evidence="7">
    <location>
        <begin position="9"/>
        <end position="383"/>
    </location>
</feature>
<evidence type="ECO:0000256" key="2">
    <source>
        <dbReference type="ARBA" id="ARBA00022475"/>
    </source>
</evidence>
<proteinExistence type="predicted"/>
<keyword evidence="9" id="KW-1185">Reference proteome</keyword>
<dbReference type="InterPro" id="IPR050375">
    <property type="entry name" value="MFS_TsgA-like"/>
</dbReference>
<dbReference type="GO" id="GO:0005886">
    <property type="term" value="C:plasma membrane"/>
    <property type="evidence" value="ECO:0007669"/>
    <property type="project" value="UniProtKB-SubCell"/>
</dbReference>
<feature type="transmembrane region" description="Helical" evidence="6">
    <location>
        <begin position="295"/>
        <end position="317"/>
    </location>
</feature>
<dbReference type="PANTHER" id="PTHR43702">
    <property type="entry name" value="L-FUCOSE-PROTON SYMPORTER"/>
    <property type="match status" value="1"/>
</dbReference>
<feature type="transmembrane region" description="Helical" evidence="6">
    <location>
        <begin position="12"/>
        <end position="35"/>
    </location>
</feature>
<gene>
    <name evidence="8" type="primary">tsgA</name>
    <name evidence="8" type="ORF">D9V79_01705</name>
</gene>
<accession>A0A4D6YEP1</accession>
<evidence type="ECO:0000256" key="4">
    <source>
        <dbReference type="ARBA" id="ARBA00022989"/>
    </source>
</evidence>
<dbReference type="InterPro" id="IPR036259">
    <property type="entry name" value="MFS_trans_sf"/>
</dbReference>
<evidence type="ECO:0000256" key="1">
    <source>
        <dbReference type="ARBA" id="ARBA00004429"/>
    </source>
</evidence>
<keyword evidence="2" id="KW-1003">Cell membrane</keyword>
<dbReference type="AlphaFoldDB" id="A0A4D6YEP1"/>
<feature type="transmembrane region" description="Helical" evidence="6">
    <location>
        <begin position="273"/>
        <end position="289"/>
    </location>
</feature>
<dbReference type="Proteomes" id="UP000298636">
    <property type="component" value="Chromosome"/>
</dbReference>
<keyword evidence="3 6" id="KW-0812">Transmembrane</keyword>